<evidence type="ECO:0000259" key="11">
    <source>
        <dbReference type="Pfam" id="PF24621"/>
    </source>
</evidence>
<accession>A0AAC9PTP4</accession>
<keyword evidence="4" id="KW-0520">NAD</keyword>
<keyword evidence="5 12" id="KW-0456">Lyase</keyword>
<evidence type="ECO:0000259" key="10">
    <source>
        <dbReference type="Pfam" id="PF01761"/>
    </source>
</evidence>
<dbReference type="GO" id="GO:0046872">
    <property type="term" value="F:metal ion binding"/>
    <property type="evidence" value="ECO:0007669"/>
    <property type="project" value="UniProtKB-KW"/>
</dbReference>
<evidence type="ECO:0000256" key="3">
    <source>
        <dbReference type="ARBA" id="ARBA00022741"/>
    </source>
</evidence>
<dbReference type="SUPFAM" id="SSF56796">
    <property type="entry name" value="Dehydroquinate synthase-like"/>
    <property type="match status" value="1"/>
</dbReference>
<dbReference type="AlphaFoldDB" id="A0AAC9PTP4"/>
<name>A0AAC9PTP4_9PSEU</name>
<comment type="catalytic activity">
    <reaction evidence="6">
        <text>D-sedoheptulose 7-phosphate = 2-epi-5-epi-valiolone + phosphate</text>
        <dbReference type="Rhea" id="RHEA:44184"/>
        <dbReference type="ChEBI" id="CHEBI:43474"/>
        <dbReference type="ChEBI" id="CHEBI:57483"/>
        <dbReference type="ChEBI" id="CHEBI:84187"/>
        <dbReference type="EC" id="4.2.3.152"/>
    </reaction>
</comment>
<evidence type="ECO:0000256" key="6">
    <source>
        <dbReference type="ARBA" id="ARBA00023993"/>
    </source>
</evidence>
<dbReference type="GO" id="GO:0017000">
    <property type="term" value="P:antibiotic biosynthetic process"/>
    <property type="evidence" value="ECO:0007669"/>
    <property type="project" value="InterPro"/>
</dbReference>
<feature type="domain" description="3-dehydroquinate synthase N-terminal" evidence="10">
    <location>
        <begin position="112"/>
        <end position="224"/>
    </location>
</feature>
<proteinExistence type="predicted"/>
<dbReference type="Pfam" id="PF01761">
    <property type="entry name" value="DHQ_synthase"/>
    <property type="match status" value="1"/>
</dbReference>
<evidence type="ECO:0000256" key="2">
    <source>
        <dbReference type="ARBA" id="ARBA00022723"/>
    </source>
</evidence>
<dbReference type="GO" id="GO:0000166">
    <property type="term" value="F:nucleotide binding"/>
    <property type="evidence" value="ECO:0007669"/>
    <property type="project" value="UniProtKB-KW"/>
</dbReference>
<dbReference type="InterPro" id="IPR035872">
    <property type="entry name" value="EEVS-like"/>
</dbReference>
<dbReference type="PANTHER" id="PTHR43622">
    <property type="entry name" value="3-DEHYDROQUINATE SYNTHASE"/>
    <property type="match status" value="1"/>
</dbReference>
<evidence type="ECO:0000256" key="1">
    <source>
        <dbReference type="ARBA" id="ARBA00001911"/>
    </source>
</evidence>
<evidence type="ECO:0000256" key="8">
    <source>
        <dbReference type="ARBA" id="ARBA00024092"/>
    </source>
</evidence>
<keyword evidence="13" id="KW-1185">Reference proteome</keyword>
<evidence type="ECO:0000313" key="12">
    <source>
        <dbReference type="EMBL" id="APU16235.1"/>
    </source>
</evidence>
<dbReference type="InterPro" id="IPR056179">
    <property type="entry name" value="DHQS_C"/>
</dbReference>
<dbReference type="RefSeq" id="WP_083683444.1">
    <property type="nucleotide sequence ID" value="NZ_CP016076.1"/>
</dbReference>
<evidence type="ECO:0000313" key="13">
    <source>
        <dbReference type="Proteomes" id="UP000185511"/>
    </source>
</evidence>
<dbReference type="InterPro" id="IPR050071">
    <property type="entry name" value="Dehydroquinate_synthase"/>
</dbReference>
<dbReference type="Proteomes" id="UP000185511">
    <property type="component" value="Chromosome"/>
</dbReference>
<dbReference type="KEGG" id="acad:UA74_21050"/>
<dbReference type="Gene3D" id="3.40.50.1970">
    <property type="match status" value="1"/>
</dbReference>
<dbReference type="Gene3D" id="1.20.1090.10">
    <property type="entry name" value="Dehydroquinate synthase-like - alpha domain"/>
    <property type="match status" value="1"/>
</dbReference>
<comment type="cofactor">
    <cofactor evidence="1">
        <name>NAD(+)</name>
        <dbReference type="ChEBI" id="CHEBI:57540"/>
    </cofactor>
</comment>
<evidence type="ECO:0000256" key="4">
    <source>
        <dbReference type="ARBA" id="ARBA00023027"/>
    </source>
</evidence>
<protein>
    <recommendedName>
        <fullName evidence="8">2-epi-5-epi-valiolone synthase</fullName>
        <ecNumber evidence="7">4.2.3.152</ecNumber>
    </recommendedName>
</protein>
<gene>
    <name evidence="12" type="ORF">UA74_21050</name>
</gene>
<feature type="domain" description="3-dehydroquinate synthase C-terminal" evidence="11">
    <location>
        <begin position="226"/>
        <end position="370"/>
    </location>
</feature>
<keyword evidence="2" id="KW-0479">Metal-binding</keyword>
<evidence type="ECO:0000256" key="9">
    <source>
        <dbReference type="SAM" id="MobiDB-lite"/>
    </source>
</evidence>
<dbReference type="PANTHER" id="PTHR43622:SF3">
    <property type="entry name" value="2-EPI-5-EPI-VALIOLONE SYNTHASE"/>
    <property type="match status" value="1"/>
</dbReference>
<dbReference type="CDD" id="cd08199">
    <property type="entry name" value="EEVS"/>
    <property type="match status" value="1"/>
</dbReference>
<evidence type="ECO:0000256" key="5">
    <source>
        <dbReference type="ARBA" id="ARBA00023239"/>
    </source>
</evidence>
<reference evidence="13" key="1">
    <citation type="submission" date="2016-06" db="EMBL/GenBank/DDBJ databases">
        <title>Complete genome sequence of Actinoalloteichus fjordicus DSM 46855 (=ADI127-17), type strain of the new species Actinoalloteichus fjordicus.</title>
        <authorList>
            <person name="Ruckert C."/>
            <person name="Nouioui I."/>
            <person name="Willmese J."/>
            <person name="van Wezel G."/>
            <person name="Klenk H.-P."/>
            <person name="Kalinowski J."/>
            <person name="Zotchev S.B."/>
        </authorList>
    </citation>
    <scope>NUCLEOTIDE SEQUENCE [LARGE SCALE GENOMIC DNA]</scope>
    <source>
        <strain evidence="13">ADI127-7</strain>
    </source>
</reference>
<dbReference type="Pfam" id="PF24621">
    <property type="entry name" value="DHQS_C"/>
    <property type="match status" value="1"/>
</dbReference>
<feature type="region of interest" description="Disordered" evidence="9">
    <location>
        <begin position="1"/>
        <end position="24"/>
    </location>
</feature>
<dbReference type="GO" id="GO:0003856">
    <property type="term" value="F:3-dehydroquinate synthase activity"/>
    <property type="evidence" value="ECO:0007669"/>
    <property type="project" value="TreeGrafter"/>
</dbReference>
<dbReference type="EMBL" id="CP016076">
    <property type="protein sequence ID" value="APU16235.1"/>
    <property type="molecule type" value="Genomic_DNA"/>
</dbReference>
<dbReference type="InterPro" id="IPR030960">
    <property type="entry name" value="DHQS/DOIS_N"/>
</dbReference>
<keyword evidence="3" id="KW-0547">Nucleotide-binding</keyword>
<sequence>MSVSPEHIRPGLATGTHHDDAVPFPRIEADGPVAHGERDSWLVHAHRSVRYEVRIRDRVFDLDHTDVLEAGGRGDGGSPRRFVVVDDEVDRVHGERIRGYLDHHGVDYAMTVLAASEASKEFDTAARVLERLDAFAIARRSEPVIIIGGGVLLDVAGLAASLYRRGTPFLRVPTTLIGLVDAGIGVKTGVNFNGHKNRLGTYAPADLTLLDRTFLGTLDRRQISNGLGEILKIALIKDLALFELLERHGAALLDERFQGLTPAGDDAARTALRRAVDGMLAELTPNLWEDDLERRVDYGHTFSPTLEMSALPALLHGEAVCVDMALTTVLACRRGLVTVAERDRVLAIMRTLELPCFHPLLDSELLVRALADTVRHRDGRQRLPLPLGIGEVCFVDDVTAEELATSVEIQRDLCAPALVAGRLGRQTEDVETSGRG</sequence>
<dbReference type="EC" id="4.2.3.152" evidence="7"/>
<organism evidence="12 13">
    <name type="scientific">Actinoalloteichus fjordicus</name>
    <dbReference type="NCBI Taxonomy" id="1612552"/>
    <lineage>
        <taxon>Bacteria</taxon>
        <taxon>Bacillati</taxon>
        <taxon>Actinomycetota</taxon>
        <taxon>Actinomycetes</taxon>
        <taxon>Pseudonocardiales</taxon>
        <taxon>Pseudonocardiaceae</taxon>
        <taxon>Actinoalloteichus</taxon>
    </lineage>
</organism>
<evidence type="ECO:0000256" key="7">
    <source>
        <dbReference type="ARBA" id="ARBA00024060"/>
    </source>
</evidence>